<reference evidence="3 4" key="1">
    <citation type="submission" date="2018-08" db="EMBL/GenBank/DDBJ databases">
        <title>Genomic Encyclopedia of Archaeal and Bacterial Type Strains, Phase II (KMG-II): from individual species to whole genera.</title>
        <authorList>
            <person name="Goeker M."/>
        </authorList>
    </citation>
    <scope>NUCLEOTIDE SEQUENCE [LARGE SCALE GENOMIC DNA]</scope>
    <source>
        <strain evidence="3 4">DSM 45791</strain>
    </source>
</reference>
<feature type="transmembrane region" description="Helical" evidence="1">
    <location>
        <begin position="105"/>
        <end position="124"/>
    </location>
</feature>
<dbReference type="AlphaFoldDB" id="A0A3E0G7S4"/>
<accession>A0A3E0G7S4</accession>
<keyword evidence="4" id="KW-1185">Reference proteome</keyword>
<dbReference type="NCBIfam" id="NF042915">
    <property type="entry name" value="MAB_1171c_fam"/>
    <property type="match status" value="1"/>
</dbReference>
<evidence type="ECO:0000313" key="4">
    <source>
        <dbReference type="Proteomes" id="UP000256269"/>
    </source>
</evidence>
<dbReference type="InterPro" id="IPR050039">
    <property type="entry name" value="MAB_1171c-like"/>
</dbReference>
<feature type="transmembrane region" description="Helical" evidence="1">
    <location>
        <begin position="144"/>
        <end position="161"/>
    </location>
</feature>
<keyword evidence="1" id="KW-0812">Transmembrane</keyword>
<feature type="transmembrane region" description="Helical" evidence="1">
    <location>
        <begin position="219"/>
        <end position="240"/>
    </location>
</feature>
<proteinExistence type="predicted"/>
<dbReference type="OrthoDB" id="3685619at2"/>
<feature type="transmembrane region" description="Helical" evidence="1">
    <location>
        <begin position="71"/>
        <end position="93"/>
    </location>
</feature>
<evidence type="ECO:0000313" key="3">
    <source>
        <dbReference type="EMBL" id="REH18138.1"/>
    </source>
</evidence>
<comment type="caution">
    <text evidence="3">The sequence shown here is derived from an EMBL/GenBank/DDBJ whole genome shotgun (WGS) entry which is preliminary data.</text>
</comment>
<organism evidence="3 4">
    <name type="scientific">Kutzneria buriramensis</name>
    <dbReference type="NCBI Taxonomy" id="1045776"/>
    <lineage>
        <taxon>Bacteria</taxon>
        <taxon>Bacillati</taxon>
        <taxon>Actinomycetota</taxon>
        <taxon>Actinomycetes</taxon>
        <taxon>Pseudonocardiales</taxon>
        <taxon>Pseudonocardiaceae</taxon>
        <taxon>Kutzneria</taxon>
    </lineage>
</organism>
<evidence type="ECO:0000259" key="2">
    <source>
        <dbReference type="Pfam" id="PF20182"/>
    </source>
</evidence>
<feature type="transmembrane region" description="Helical" evidence="1">
    <location>
        <begin position="37"/>
        <end position="59"/>
    </location>
</feature>
<dbReference type="Proteomes" id="UP000256269">
    <property type="component" value="Unassembled WGS sequence"/>
</dbReference>
<dbReference type="InterPro" id="IPR046675">
    <property type="entry name" value="DUF6545"/>
</dbReference>
<gene>
    <name evidence="3" type="ORF">BCF44_13725</name>
</gene>
<feature type="domain" description="DUF6545" evidence="2">
    <location>
        <begin position="250"/>
        <end position="381"/>
    </location>
</feature>
<evidence type="ECO:0000256" key="1">
    <source>
        <dbReference type="SAM" id="Phobius"/>
    </source>
</evidence>
<sequence>MLEDLVFGCCAAMWWLAVAFMLPSWREKADDPAFRGLLFVFICKAIALTLANSHVLAAIDHGLGVPNIAILLQHLTGGVAFTAAVLVVLVHWSFPPDKARRAAQIRVVAGVAAAFVLVALWLLTDTNVSGRLTHYLVANADRPSGAAYLLVYTAMFSLGLVEIVRICWRYTPSTQSHTLRIGLRLTAVGSVIYLVHPLNRAASLVADAVDLNPLSWETVSLAAIGVGTVLIVIGLPFPLWHRRVAALAGWLQSYRVYRKIRPLWRALYEAVPEIALESPGSRLGDAHYHLYRTVIEIRDGWRIVRQDLDPDIARRAEEQGRAAGCEGLELRAFVEARQLKAALAARRDGRRTEAAEVPEAYLSESFSSEVAWLTRLAEAFTRA</sequence>
<feature type="transmembrane region" description="Helical" evidence="1">
    <location>
        <begin position="6"/>
        <end position="25"/>
    </location>
</feature>
<keyword evidence="1" id="KW-1133">Transmembrane helix</keyword>
<feature type="transmembrane region" description="Helical" evidence="1">
    <location>
        <begin position="181"/>
        <end position="199"/>
    </location>
</feature>
<dbReference type="Pfam" id="PF20182">
    <property type="entry name" value="DUF6545"/>
    <property type="match status" value="1"/>
</dbReference>
<protein>
    <recommendedName>
        <fullName evidence="2">DUF6545 domain-containing protein</fullName>
    </recommendedName>
</protein>
<keyword evidence="1" id="KW-0472">Membrane</keyword>
<name>A0A3E0G7S4_9PSEU</name>
<dbReference type="RefSeq" id="WP_116182195.1">
    <property type="nucleotide sequence ID" value="NZ_CP144375.1"/>
</dbReference>
<dbReference type="EMBL" id="QUNO01000037">
    <property type="protein sequence ID" value="REH18138.1"/>
    <property type="molecule type" value="Genomic_DNA"/>
</dbReference>